<dbReference type="InterPro" id="IPR006603">
    <property type="entry name" value="PQ-loop_rpt"/>
</dbReference>
<feature type="transmembrane region" description="Helical" evidence="6">
    <location>
        <begin position="120"/>
        <end position="137"/>
    </location>
</feature>
<keyword evidence="4 6" id="KW-0472">Membrane</keyword>
<sequence>MSLSSLSSNTDSHLHFLYYLSKSSSVISLTMWLFAQIPQIILNYRHQKVTLSVPFLLMVTISDLVNLGYQAVVKDHTYLILLLYSSILNVVIIAQYVYYAKYPKKPPTPQVEPPTLVNRILGSAFMVSPALCMTLNYQKTNDTRMRFTLRESLSFSSSILYILLRVPQIQKNYRRKSTNGLSLYMIFLMFFGNIFNLVSIASDPHLLKIYSHDTYLIGSLGTIVMDFVILCQFWKYKKINRVSRRDSEFTDIDEHPQWYVKNQPLVLYQPEFQQATPAKQPPPTARPPPVPPLHRNGSANSTTTRSINPSRGRRPVKSPGEQTLLLSDSLTQFTTPPPPQHYIVSSSVRYQLTSTGSTSHFPKAIPKSLTSSSVGSATSFIPSIIGNISSVNKKLLDGSKVPFLPIDFLADEFYNKSPGVKESNGGSASHNAGYYGSVDI</sequence>
<evidence type="ECO:0000313" key="7">
    <source>
        <dbReference type="EMBL" id="RCK54729.1"/>
    </source>
</evidence>
<dbReference type="PANTHER" id="PTHR16201:SF35">
    <property type="entry name" value="VACUOLAR AMINO ACID TRANSPORTER YPQ1-RELATED"/>
    <property type="match status" value="1"/>
</dbReference>
<dbReference type="Proteomes" id="UP000253472">
    <property type="component" value="Unassembled WGS sequence"/>
</dbReference>
<organism evidence="7 8">
    <name type="scientific">Candida viswanathii</name>
    <dbReference type="NCBI Taxonomy" id="5486"/>
    <lineage>
        <taxon>Eukaryota</taxon>
        <taxon>Fungi</taxon>
        <taxon>Dikarya</taxon>
        <taxon>Ascomycota</taxon>
        <taxon>Saccharomycotina</taxon>
        <taxon>Pichiomycetes</taxon>
        <taxon>Debaryomycetaceae</taxon>
        <taxon>Candida/Lodderomyces clade</taxon>
        <taxon>Candida</taxon>
    </lineage>
</organism>
<dbReference type="PANTHER" id="PTHR16201">
    <property type="entry name" value="SEVEN TRANSMEMBRANE PROTEIN 1-RELATED"/>
    <property type="match status" value="1"/>
</dbReference>
<evidence type="ECO:0000313" key="8">
    <source>
        <dbReference type="Proteomes" id="UP000253472"/>
    </source>
</evidence>
<dbReference type="InterPro" id="IPR051415">
    <property type="entry name" value="LAAT-1"/>
</dbReference>
<gene>
    <name evidence="7" type="primary">laat-1_1</name>
    <name evidence="7" type="ORF">Cantr_04748</name>
</gene>
<comment type="subcellular location">
    <subcellularLocation>
        <location evidence="1">Membrane</location>
        <topology evidence="1">Multi-pass membrane protein</topology>
    </subcellularLocation>
</comment>
<evidence type="ECO:0000256" key="3">
    <source>
        <dbReference type="ARBA" id="ARBA00022989"/>
    </source>
</evidence>
<dbReference type="Pfam" id="PF04193">
    <property type="entry name" value="PQ-loop"/>
    <property type="match status" value="2"/>
</dbReference>
<comment type="caution">
    <text evidence="7">The sequence shown here is derived from an EMBL/GenBank/DDBJ whole genome shotgun (WGS) entry which is preliminary data.</text>
</comment>
<evidence type="ECO:0000256" key="2">
    <source>
        <dbReference type="ARBA" id="ARBA00022692"/>
    </source>
</evidence>
<feature type="transmembrane region" description="Helical" evidence="6">
    <location>
        <begin position="181"/>
        <end position="202"/>
    </location>
</feature>
<dbReference type="EMBL" id="QLNQ01000030">
    <property type="protein sequence ID" value="RCK54729.1"/>
    <property type="molecule type" value="Genomic_DNA"/>
</dbReference>
<feature type="transmembrane region" description="Helical" evidence="6">
    <location>
        <begin position="214"/>
        <end position="234"/>
    </location>
</feature>
<evidence type="ECO:0000256" key="1">
    <source>
        <dbReference type="ARBA" id="ARBA00004141"/>
    </source>
</evidence>
<name>A0A367XMS9_9ASCO</name>
<evidence type="ECO:0000256" key="4">
    <source>
        <dbReference type="ARBA" id="ARBA00023136"/>
    </source>
</evidence>
<dbReference type="GO" id="GO:0016020">
    <property type="term" value="C:membrane"/>
    <property type="evidence" value="ECO:0007669"/>
    <property type="project" value="UniProtKB-SubCell"/>
</dbReference>
<keyword evidence="2 6" id="KW-0812">Transmembrane</keyword>
<reference evidence="7 8" key="1">
    <citation type="submission" date="2018-06" db="EMBL/GenBank/DDBJ databases">
        <title>Whole genome sequencing of Candida tropicalis (genome annotated by CSBL at Korea University).</title>
        <authorList>
            <person name="Ahn J."/>
        </authorList>
    </citation>
    <scope>NUCLEOTIDE SEQUENCE [LARGE SCALE GENOMIC DNA]</scope>
    <source>
        <strain evidence="7 8">ATCC 20962</strain>
    </source>
</reference>
<feature type="compositionally biased region" description="Pro residues" evidence="5">
    <location>
        <begin position="279"/>
        <end position="292"/>
    </location>
</feature>
<evidence type="ECO:0000256" key="6">
    <source>
        <dbReference type="SAM" id="Phobius"/>
    </source>
</evidence>
<proteinExistence type="predicted"/>
<keyword evidence="3 6" id="KW-1133">Transmembrane helix</keyword>
<feature type="compositionally biased region" description="Polar residues" evidence="5">
    <location>
        <begin position="297"/>
        <end position="309"/>
    </location>
</feature>
<feature type="transmembrane region" description="Helical" evidence="6">
    <location>
        <begin position="78"/>
        <end position="99"/>
    </location>
</feature>
<feature type="transmembrane region" description="Helical" evidence="6">
    <location>
        <begin position="16"/>
        <end position="37"/>
    </location>
</feature>
<accession>A0A367XMS9</accession>
<evidence type="ECO:0000256" key="5">
    <source>
        <dbReference type="SAM" id="MobiDB-lite"/>
    </source>
</evidence>
<dbReference type="Gene3D" id="1.20.1280.290">
    <property type="match status" value="2"/>
</dbReference>
<dbReference type="OrthoDB" id="8048523at2759"/>
<keyword evidence="8" id="KW-1185">Reference proteome</keyword>
<feature type="region of interest" description="Disordered" evidence="5">
    <location>
        <begin position="275"/>
        <end position="320"/>
    </location>
</feature>
<protein>
    <submittedName>
        <fullName evidence="7">Lysosomal amino acid transporter 1</fullName>
    </submittedName>
</protein>
<dbReference type="AlphaFoldDB" id="A0A367XMS9"/>
<dbReference type="SMART" id="SM00679">
    <property type="entry name" value="CTNS"/>
    <property type="match status" value="2"/>
</dbReference>